<evidence type="ECO:0000313" key="1">
    <source>
        <dbReference type="EMBL" id="CAD8173898.1"/>
    </source>
</evidence>
<keyword evidence="2" id="KW-1185">Reference proteome</keyword>
<organism evidence="1 2">
    <name type="scientific">Paramecium octaurelia</name>
    <dbReference type="NCBI Taxonomy" id="43137"/>
    <lineage>
        <taxon>Eukaryota</taxon>
        <taxon>Sar</taxon>
        <taxon>Alveolata</taxon>
        <taxon>Ciliophora</taxon>
        <taxon>Intramacronucleata</taxon>
        <taxon>Oligohymenophorea</taxon>
        <taxon>Peniculida</taxon>
        <taxon>Parameciidae</taxon>
        <taxon>Paramecium</taxon>
    </lineage>
</organism>
<dbReference type="Proteomes" id="UP000683925">
    <property type="component" value="Unassembled WGS sequence"/>
</dbReference>
<comment type="caution">
    <text evidence="1">The sequence shown here is derived from an EMBL/GenBank/DDBJ whole genome shotgun (WGS) entry which is preliminary data.</text>
</comment>
<reference evidence="1" key="1">
    <citation type="submission" date="2021-01" db="EMBL/GenBank/DDBJ databases">
        <authorList>
            <consortium name="Genoscope - CEA"/>
            <person name="William W."/>
        </authorList>
    </citation>
    <scope>NUCLEOTIDE SEQUENCE</scope>
</reference>
<protein>
    <submittedName>
        <fullName evidence="1">Uncharacterized protein</fullName>
    </submittedName>
</protein>
<evidence type="ECO:0000313" key="2">
    <source>
        <dbReference type="Proteomes" id="UP000683925"/>
    </source>
</evidence>
<dbReference type="EMBL" id="CAJJDP010000062">
    <property type="protein sequence ID" value="CAD8173898.1"/>
    <property type="molecule type" value="Genomic_DNA"/>
</dbReference>
<sequence length="94" mass="11165">MEMSLELLKTDLKHGKCVLFIIQILLLIKILTTQSQIFNESFIIFTHNDSRIHNFNLTLILSTIQVNKEELEIMFSKHIFMEWNVFVRAFFSNC</sequence>
<proteinExistence type="predicted"/>
<dbReference type="AlphaFoldDB" id="A0A8S1V8N6"/>
<name>A0A8S1V8N6_PAROT</name>
<accession>A0A8S1V8N6</accession>
<gene>
    <name evidence="1" type="ORF">POCTA_138.1.T0630002</name>
</gene>